<name>A0ABR7VJU0_VIRHA</name>
<dbReference type="EMBL" id="JACWEZ010000003">
    <property type="protein sequence ID" value="MBD1222192.1"/>
    <property type="molecule type" value="Genomic_DNA"/>
</dbReference>
<accession>A0ABR7VJU0</accession>
<comment type="caution">
    <text evidence="1">The sequence shown here is derived from an EMBL/GenBank/DDBJ whole genome shotgun (WGS) entry which is preliminary data.</text>
</comment>
<sequence length="52" mass="6195">MIVDKRIICRSVRSVSFFRWCAFEKEVCCHTWEVYGALLIEERRLDALSICL</sequence>
<evidence type="ECO:0000313" key="1">
    <source>
        <dbReference type="EMBL" id="MBD1222192.1"/>
    </source>
</evidence>
<organism evidence="1 2">
    <name type="scientific">Virgibacillus halodenitrificans</name>
    <name type="common">Bacillus halodenitrificans</name>
    <dbReference type="NCBI Taxonomy" id="1482"/>
    <lineage>
        <taxon>Bacteria</taxon>
        <taxon>Bacillati</taxon>
        <taxon>Bacillota</taxon>
        <taxon>Bacilli</taxon>
        <taxon>Bacillales</taxon>
        <taxon>Bacillaceae</taxon>
        <taxon>Virgibacillus</taxon>
    </lineage>
</organism>
<proteinExistence type="predicted"/>
<dbReference type="Proteomes" id="UP000621631">
    <property type="component" value="Unassembled WGS sequence"/>
</dbReference>
<evidence type="ECO:0000313" key="2">
    <source>
        <dbReference type="Proteomes" id="UP000621631"/>
    </source>
</evidence>
<reference evidence="1 2" key="1">
    <citation type="submission" date="2020-09" db="EMBL/GenBank/DDBJ databases">
        <title>Draft Genome Sequences of Oil-Oxidizing Bacteria Halomonas titanicae, Marinobacter lutaoensis, and Virgibacillus halodenitrificans Isolated from Highly Saline Environments.</title>
        <authorList>
            <person name="Grouzdev D.S."/>
            <person name="Sokolova D.S."/>
            <person name="Semenova E.M."/>
            <person name="Borzenkov I.A."/>
            <person name="Bidzhieva S.K."/>
            <person name="Poltaraus A.B."/>
            <person name="Nazina T.N."/>
        </authorList>
    </citation>
    <scope>NUCLEOTIDE SEQUENCE [LARGE SCALE GENOMIC DNA]</scope>
    <source>
        <strain evidence="1 2">VKM B-3472D</strain>
    </source>
</reference>
<gene>
    <name evidence="1" type="ORF">IC602_06190</name>
</gene>
<protein>
    <submittedName>
        <fullName evidence="1">Uncharacterized protein</fullName>
    </submittedName>
</protein>
<keyword evidence="2" id="KW-1185">Reference proteome</keyword>